<organism evidence="9 10">
    <name type="scientific">Mesoflavibacter zeaxanthinifaciens subsp. sabulilitoris</name>
    <dbReference type="NCBI Taxonomy" id="1520893"/>
    <lineage>
        <taxon>Bacteria</taxon>
        <taxon>Pseudomonadati</taxon>
        <taxon>Bacteroidota</taxon>
        <taxon>Flavobacteriia</taxon>
        <taxon>Flavobacteriales</taxon>
        <taxon>Flavobacteriaceae</taxon>
        <taxon>Mesoflavibacter</taxon>
    </lineage>
</organism>
<dbReference type="EMBL" id="PXOT01000023">
    <property type="protein sequence ID" value="PSG89785.1"/>
    <property type="molecule type" value="Genomic_DNA"/>
</dbReference>
<keyword evidence="3" id="KW-0285">Flavoprotein</keyword>
<evidence type="ECO:0000256" key="7">
    <source>
        <dbReference type="ARBA" id="ARBA00023027"/>
    </source>
</evidence>
<dbReference type="SUPFAM" id="SSF55469">
    <property type="entry name" value="FMN-dependent nitroreductase-like"/>
    <property type="match status" value="1"/>
</dbReference>
<evidence type="ECO:0000256" key="6">
    <source>
        <dbReference type="ARBA" id="ARBA00023002"/>
    </source>
</evidence>
<comment type="caution">
    <text evidence="9">The sequence shown here is derived from an EMBL/GenBank/DDBJ whole genome shotgun (WGS) entry which is preliminary data.</text>
</comment>
<dbReference type="InterPro" id="IPR029479">
    <property type="entry name" value="Nitroreductase"/>
</dbReference>
<dbReference type="InterPro" id="IPR050627">
    <property type="entry name" value="Nitroreductase/BluB"/>
</dbReference>
<evidence type="ECO:0000313" key="9">
    <source>
        <dbReference type="EMBL" id="PSG89785.1"/>
    </source>
</evidence>
<comment type="cofactor">
    <cofactor evidence="1">
        <name>FMN</name>
        <dbReference type="ChEBI" id="CHEBI:58210"/>
    </cofactor>
</comment>
<keyword evidence="6" id="KW-0560">Oxidoreductase</keyword>
<dbReference type="GO" id="GO:0046256">
    <property type="term" value="P:2,4,6-trinitrotoluene catabolic process"/>
    <property type="evidence" value="ECO:0007669"/>
    <property type="project" value="TreeGrafter"/>
</dbReference>
<name>A0A2T1NBJ4_9FLAO</name>
<dbReference type="InterPro" id="IPR033878">
    <property type="entry name" value="NfsB-like"/>
</dbReference>
<evidence type="ECO:0000256" key="3">
    <source>
        <dbReference type="ARBA" id="ARBA00022630"/>
    </source>
</evidence>
<protein>
    <submittedName>
        <fullName evidence="9">NAD(P)H-dependent oxidoreductase</fullName>
    </submittedName>
</protein>
<dbReference type="GO" id="GO:0005829">
    <property type="term" value="C:cytosol"/>
    <property type="evidence" value="ECO:0007669"/>
    <property type="project" value="TreeGrafter"/>
</dbReference>
<dbReference type="AlphaFoldDB" id="A0A2T1NBJ4"/>
<evidence type="ECO:0000256" key="1">
    <source>
        <dbReference type="ARBA" id="ARBA00001917"/>
    </source>
</evidence>
<dbReference type="Gene3D" id="3.40.109.10">
    <property type="entry name" value="NADH Oxidase"/>
    <property type="match status" value="1"/>
</dbReference>
<dbReference type="RefSeq" id="WP_106678810.1">
    <property type="nucleotide sequence ID" value="NZ_JACHWV010000008.1"/>
</dbReference>
<comment type="similarity">
    <text evidence="2">Belongs to the nitroreductase family.</text>
</comment>
<dbReference type="GO" id="GO:0046857">
    <property type="term" value="F:oxidoreductase activity, acting on other nitrogenous compounds as donors, with NAD or NADP as acceptor"/>
    <property type="evidence" value="ECO:0007669"/>
    <property type="project" value="TreeGrafter"/>
</dbReference>
<evidence type="ECO:0000313" key="10">
    <source>
        <dbReference type="Proteomes" id="UP000238430"/>
    </source>
</evidence>
<dbReference type="OrthoDB" id="9809288at2"/>
<keyword evidence="10" id="KW-1185">Reference proteome</keyword>
<sequence>MSFLEAMQQRYSTKKYNASKKIKEEDIQSLKEILRLSPSSINSQPWKFTFVRDQKTKEKLSKVSWINTEKVLDCDTLIVLSRIDNLEVFENQIKEELPEAAVNYYNETIKPKPESYIKSWFDKQVYLSLGILLSACAEMGIDSTPMEGLNPEDYDKILELDNYATLVAVAIGYRDEDDHNQPSKKPKSRMSIDKIIDTV</sequence>
<evidence type="ECO:0000256" key="4">
    <source>
        <dbReference type="ARBA" id="ARBA00022643"/>
    </source>
</evidence>
<dbReference type="InterPro" id="IPR000415">
    <property type="entry name" value="Nitroreductase-like"/>
</dbReference>
<dbReference type="Pfam" id="PF00881">
    <property type="entry name" value="Nitroreductase"/>
    <property type="match status" value="1"/>
</dbReference>
<evidence type="ECO:0000259" key="8">
    <source>
        <dbReference type="Pfam" id="PF00881"/>
    </source>
</evidence>
<feature type="domain" description="Nitroreductase" evidence="8">
    <location>
        <begin position="8"/>
        <end position="173"/>
    </location>
</feature>
<evidence type="ECO:0000256" key="2">
    <source>
        <dbReference type="ARBA" id="ARBA00007118"/>
    </source>
</evidence>
<accession>A0A2T1NBJ4</accession>
<keyword evidence="4" id="KW-0288">FMN</keyword>
<keyword evidence="5" id="KW-0521">NADP</keyword>
<dbReference type="Proteomes" id="UP000238430">
    <property type="component" value="Unassembled WGS sequence"/>
</dbReference>
<evidence type="ECO:0000256" key="5">
    <source>
        <dbReference type="ARBA" id="ARBA00022857"/>
    </source>
</evidence>
<dbReference type="PANTHER" id="PTHR23026:SF125">
    <property type="entry name" value="OXYGEN-INSENSITIVE NAD(P)H NITROREDUCTASE"/>
    <property type="match status" value="1"/>
</dbReference>
<proteinExistence type="inferred from homology"/>
<dbReference type="CDD" id="cd02149">
    <property type="entry name" value="NfsB-like"/>
    <property type="match status" value="1"/>
</dbReference>
<gene>
    <name evidence="9" type="ORF">C7H61_08240</name>
</gene>
<dbReference type="PANTHER" id="PTHR23026">
    <property type="entry name" value="NADPH NITROREDUCTASE"/>
    <property type="match status" value="1"/>
</dbReference>
<reference evidence="9 10" key="1">
    <citation type="submission" date="2018-03" db="EMBL/GenBank/DDBJ databases">
        <title>Mesoflavibacter sp. HG37 and Mesoflavibacter sp. HG96 sp.nov., two marine bacteria isolated from seawater of Western Pacific Ocean.</title>
        <authorList>
            <person name="Cheng H."/>
            <person name="Wu Y.-H."/>
            <person name="Guo L.-L."/>
            <person name="Xu X.-W."/>
        </authorList>
    </citation>
    <scope>NUCLEOTIDE SEQUENCE [LARGE SCALE GENOMIC DNA]</scope>
    <source>
        <strain evidence="9 10">KCTC 42117</strain>
    </source>
</reference>
<keyword evidence="7" id="KW-0520">NAD</keyword>